<dbReference type="GO" id="GO:0006351">
    <property type="term" value="P:DNA-templated transcription"/>
    <property type="evidence" value="ECO:0007669"/>
    <property type="project" value="InterPro"/>
</dbReference>
<organism evidence="9 10">
    <name type="scientific">Scytalidium lignicola</name>
    <name type="common">Hyphomycete</name>
    <dbReference type="NCBI Taxonomy" id="5539"/>
    <lineage>
        <taxon>Eukaryota</taxon>
        <taxon>Fungi</taxon>
        <taxon>Dikarya</taxon>
        <taxon>Ascomycota</taxon>
        <taxon>Pezizomycotina</taxon>
        <taxon>Leotiomycetes</taxon>
        <taxon>Leotiomycetes incertae sedis</taxon>
        <taxon>Scytalidium</taxon>
    </lineage>
</organism>
<dbReference type="InterPro" id="IPR001138">
    <property type="entry name" value="Zn2Cys6_DnaBD"/>
</dbReference>
<dbReference type="GO" id="GO:0003677">
    <property type="term" value="F:DNA binding"/>
    <property type="evidence" value="ECO:0007669"/>
    <property type="project" value="UniProtKB-KW"/>
</dbReference>
<proteinExistence type="predicted"/>
<evidence type="ECO:0000313" key="10">
    <source>
        <dbReference type="Proteomes" id="UP000258309"/>
    </source>
</evidence>
<feature type="region of interest" description="Disordered" evidence="7">
    <location>
        <begin position="111"/>
        <end position="139"/>
    </location>
</feature>
<protein>
    <recommendedName>
        <fullName evidence="8">Xylanolytic transcriptional activator regulatory domain-containing protein</fullName>
    </recommendedName>
</protein>
<name>A0A3E2GVF6_SCYLI</name>
<dbReference type="PANTHER" id="PTHR31313">
    <property type="entry name" value="TY1 ENHANCER ACTIVATOR"/>
    <property type="match status" value="1"/>
</dbReference>
<comment type="caution">
    <text evidence="9">The sequence shown here is derived from an EMBL/GenBank/DDBJ whole genome shotgun (WGS) entry which is preliminary data.</text>
</comment>
<evidence type="ECO:0000256" key="1">
    <source>
        <dbReference type="ARBA" id="ARBA00022723"/>
    </source>
</evidence>
<feature type="non-terminal residue" evidence="9">
    <location>
        <position position="1"/>
    </location>
</feature>
<evidence type="ECO:0000256" key="2">
    <source>
        <dbReference type="ARBA" id="ARBA00022833"/>
    </source>
</evidence>
<evidence type="ECO:0000259" key="8">
    <source>
        <dbReference type="SMART" id="SM00906"/>
    </source>
</evidence>
<evidence type="ECO:0000256" key="3">
    <source>
        <dbReference type="ARBA" id="ARBA00023015"/>
    </source>
</evidence>
<keyword evidence="3" id="KW-0805">Transcription regulation</keyword>
<evidence type="ECO:0000256" key="7">
    <source>
        <dbReference type="SAM" id="MobiDB-lite"/>
    </source>
</evidence>
<dbReference type="Proteomes" id="UP000258309">
    <property type="component" value="Unassembled WGS sequence"/>
</dbReference>
<dbReference type="OrthoDB" id="2154091at2759"/>
<dbReference type="SMART" id="SM00906">
    <property type="entry name" value="Fungal_trans"/>
    <property type="match status" value="1"/>
</dbReference>
<dbReference type="PANTHER" id="PTHR31313:SF77">
    <property type="entry name" value="ZN(II)2CYS6 TRANSCRIPTION FACTOR (EUROFUNG)"/>
    <property type="match status" value="1"/>
</dbReference>
<evidence type="ECO:0000256" key="4">
    <source>
        <dbReference type="ARBA" id="ARBA00023125"/>
    </source>
</evidence>
<reference evidence="9 10" key="1">
    <citation type="submission" date="2018-05" db="EMBL/GenBank/DDBJ databases">
        <title>Draft genome sequence of Scytalidium lignicola DSM 105466, a ubiquitous saprotrophic fungus.</title>
        <authorList>
            <person name="Buettner E."/>
            <person name="Gebauer A.M."/>
            <person name="Hofrichter M."/>
            <person name="Liers C."/>
            <person name="Kellner H."/>
        </authorList>
    </citation>
    <scope>NUCLEOTIDE SEQUENCE [LARGE SCALE GENOMIC DNA]</scope>
    <source>
        <strain evidence="9 10">DSM 105466</strain>
    </source>
</reference>
<evidence type="ECO:0000256" key="5">
    <source>
        <dbReference type="ARBA" id="ARBA00023163"/>
    </source>
</evidence>
<dbReference type="CDD" id="cd00067">
    <property type="entry name" value="GAL4"/>
    <property type="match status" value="1"/>
</dbReference>
<accession>A0A3E2GVF6</accession>
<dbReference type="EMBL" id="NCSJ02000357">
    <property type="protein sequence ID" value="RFU25165.1"/>
    <property type="molecule type" value="Genomic_DNA"/>
</dbReference>
<keyword evidence="5" id="KW-0804">Transcription</keyword>
<keyword evidence="6" id="KW-0539">Nucleus</keyword>
<gene>
    <name evidence="9" type="ORF">B7463_g11171</name>
</gene>
<feature type="domain" description="Xylanolytic transcriptional activator regulatory" evidence="8">
    <location>
        <begin position="481"/>
        <end position="557"/>
    </location>
</feature>
<dbReference type="CDD" id="cd12148">
    <property type="entry name" value="fungal_TF_MHR"/>
    <property type="match status" value="1"/>
</dbReference>
<keyword evidence="10" id="KW-1185">Reference proteome</keyword>
<keyword evidence="2" id="KW-0862">Zinc</keyword>
<feature type="non-terminal residue" evidence="9">
    <location>
        <position position="631"/>
    </location>
</feature>
<keyword evidence="1" id="KW-0479">Metal-binding</keyword>
<dbReference type="STRING" id="5539.A0A3E2GVF6"/>
<evidence type="ECO:0000256" key="6">
    <source>
        <dbReference type="ARBA" id="ARBA00023242"/>
    </source>
</evidence>
<dbReference type="GO" id="GO:0000981">
    <property type="term" value="F:DNA-binding transcription factor activity, RNA polymerase II-specific"/>
    <property type="evidence" value="ECO:0007669"/>
    <property type="project" value="InterPro"/>
</dbReference>
<dbReference type="AlphaFoldDB" id="A0A3E2GVF6"/>
<dbReference type="GO" id="GO:0008270">
    <property type="term" value="F:zinc ion binding"/>
    <property type="evidence" value="ECO:0007669"/>
    <property type="project" value="InterPro"/>
</dbReference>
<evidence type="ECO:0000313" key="9">
    <source>
        <dbReference type="EMBL" id="RFU25165.1"/>
    </source>
</evidence>
<dbReference type="InterPro" id="IPR007219">
    <property type="entry name" value="XnlR_reg_dom"/>
</dbReference>
<keyword evidence="4" id="KW-0238">DNA-binding</keyword>
<dbReference type="InterPro" id="IPR051615">
    <property type="entry name" value="Transcr_Regulatory_Elem"/>
</dbReference>
<sequence length="631" mass="70115">MQKHISTACTFCRRRKIKAGSSSLTGIIHVADDHSARSVTVNIQRVQIASHISSSVTITIQIGEGVRLARKKMTGSLINRVMLLEDILRQNGIDVPPEDYHATCSQHSVQEFPDTQDGEDWSKSGPTDNPQASPEDDSRVPVLDESNLARFASATEPLLWFHQMSIPREHITQSHDVIDSASSFWKSPRYSSYADAEHSETTHDTPETRKCDAITGDQSPELCNERTSSHFSSTQYLEVPTRCPEINKGSASASIFLVQAHGGLQGHLKVMDRHNSHQDGVQSCLLQDGRTETEGQDEFDEQSMIEQLSARMGAFQIAEDGQLRYFGATSNLHILHNGLSSLARAPGRSTRSDGEDALIRAGLGQKISTEAERHLEDLYFDWENPAIYVVDKEMYFEEQIKYRSGKETSFYSETLKNAICGIGANLNTRIDLDLPQGAGEFYNSRAKVLLDIEMDCPSIATVQALVIMSALEAAATRDARGWLYSGMAVRLSADLGLNIDPGDNLLDTALSAREIDVRRTTFWGVFIQNNMWSIYVGRPWGINIEDISTLRHSRKDITSLCADANVSLCVMMRQLGHTIYSEKALSQESLGTFATGMRLQLENWRNALPPELDVKVPTDGALYPPHVLQLQ</sequence>
<dbReference type="Pfam" id="PF04082">
    <property type="entry name" value="Fungal_trans"/>
    <property type="match status" value="1"/>
</dbReference>